<dbReference type="Proteomes" id="UP000605846">
    <property type="component" value="Unassembled WGS sequence"/>
</dbReference>
<gene>
    <name evidence="3" type="ORF">EC973_002897</name>
</gene>
<feature type="compositionally biased region" description="Polar residues" evidence="2">
    <location>
        <begin position="1"/>
        <end position="22"/>
    </location>
</feature>
<reference evidence="3" key="1">
    <citation type="submission" date="2020-01" db="EMBL/GenBank/DDBJ databases">
        <title>Genome Sequencing of Three Apophysomyces-Like Fungal Strains Confirms a Novel Fungal Genus in the Mucoromycota with divergent Burkholderia-like Endosymbiotic Bacteria.</title>
        <authorList>
            <person name="Stajich J.E."/>
            <person name="Macias A.M."/>
            <person name="Carter-House D."/>
            <person name="Lovett B."/>
            <person name="Kasson L.R."/>
            <person name="Berry K."/>
            <person name="Grigoriev I."/>
            <person name="Chang Y."/>
            <person name="Spatafora J."/>
            <person name="Kasson M.T."/>
        </authorList>
    </citation>
    <scope>NUCLEOTIDE SEQUENCE</scope>
    <source>
        <strain evidence="3">NRRL A-21654</strain>
    </source>
</reference>
<organism evidence="3 4">
    <name type="scientific">Apophysomyces ossiformis</name>
    <dbReference type="NCBI Taxonomy" id="679940"/>
    <lineage>
        <taxon>Eukaryota</taxon>
        <taxon>Fungi</taxon>
        <taxon>Fungi incertae sedis</taxon>
        <taxon>Mucoromycota</taxon>
        <taxon>Mucoromycotina</taxon>
        <taxon>Mucoromycetes</taxon>
        <taxon>Mucorales</taxon>
        <taxon>Mucorineae</taxon>
        <taxon>Mucoraceae</taxon>
        <taxon>Apophysomyces</taxon>
    </lineage>
</organism>
<evidence type="ECO:0000256" key="1">
    <source>
        <dbReference type="SAM" id="Coils"/>
    </source>
</evidence>
<feature type="coiled-coil region" evidence="1">
    <location>
        <begin position="156"/>
        <end position="183"/>
    </location>
</feature>
<dbReference type="AlphaFoldDB" id="A0A8H7ENC9"/>
<evidence type="ECO:0000256" key="2">
    <source>
        <dbReference type="SAM" id="MobiDB-lite"/>
    </source>
</evidence>
<keyword evidence="4" id="KW-1185">Reference proteome</keyword>
<dbReference type="OrthoDB" id="10044187at2759"/>
<proteinExistence type="predicted"/>
<name>A0A8H7ENC9_9FUNG</name>
<evidence type="ECO:0000313" key="4">
    <source>
        <dbReference type="Proteomes" id="UP000605846"/>
    </source>
</evidence>
<dbReference type="InterPro" id="IPR019320">
    <property type="entry name" value="BORCS8"/>
</dbReference>
<feature type="compositionally biased region" description="Polar residues" evidence="2">
    <location>
        <begin position="32"/>
        <end position="43"/>
    </location>
</feature>
<evidence type="ECO:0000313" key="3">
    <source>
        <dbReference type="EMBL" id="KAF7722625.1"/>
    </source>
</evidence>
<accession>A0A8H7ENC9</accession>
<sequence>MIPDSTGSRSDTTHSKLTSSLSIFVPRRNERQSLSSLRSDSTGESSSAAEHALHSQTTSPWSHISFEPISDFAQRASSSSISILNASASAILHPVSLANVNNTRSSSLPDTEEERLRDATQRVMSHLLLLLKLSLNDRSIGFYRISEHMRKRVPQLVEDKHKLKQLTNEVSSANSDITDVRKQVATLERMESFHRIGKMISTSIQLAKEVASHEKEKKRIK</sequence>
<dbReference type="EMBL" id="JABAYA010000185">
    <property type="protein sequence ID" value="KAF7722625.1"/>
    <property type="molecule type" value="Genomic_DNA"/>
</dbReference>
<dbReference type="Pfam" id="PF10167">
    <property type="entry name" value="BORCS8"/>
    <property type="match status" value="1"/>
</dbReference>
<protein>
    <submittedName>
        <fullName evidence="3">Uncharacterized protein</fullName>
    </submittedName>
</protein>
<keyword evidence="1" id="KW-0175">Coiled coil</keyword>
<comment type="caution">
    <text evidence="3">The sequence shown here is derived from an EMBL/GenBank/DDBJ whole genome shotgun (WGS) entry which is preliminary data.</text>
</comment>
<feature type="region of interest" description="Disordered" evidence="2">
    <location>
        <begin position="1"/>
        <end position="59"/>
    </location>
</feature>